<comment type="caution">
    <text evidence="4">The sequence shown here is derived from an EMBL/GenBank/DDBJ whole genome shotgun (WGS) entry which is preliminary data.</text>
</comment>
<keyword evidence="5" id="KW-0378">Hydrolase</keyword>
<dbReference type="Pfam" id="PF05193">
    <property type="entry name" value="Peptidase_M16_C"/>
    <property type="match status" value="1"/>
</dbReference>
<proteinExistence type="predicted"/>
<gene>
    <name evidence="4" type="ORF">EDC36_11080</name>
    <name evidence="5" type="ORF">Tigna_01669</name>
</gene>
<dbReference type="EMBL" id="VJNC01000010">
    <property type="protein sequence ID" value="TSE21283.1"/>
    <property type="molecule type" value="Genomic_DNA"/>
</dbReference>
<dbReference type="PANTHER" id="PTHR11851">
    <property type="entry name" value="METALLOPROTEASE"/>
    <property type="match status" value="1"/>
</dbReference>
<dbReference type="EC" id="3.4.24.-" evidence="5"/>
<dbReference type="EMBL" id="SMAH01000010">
    <property type="protein sequence ID" value="TCS97297.1"/>
    <property type="molecule type" value="Genomic_DNA"/>
</dbReference>
<dbReference type="OrthoDB" id="9811314at2"/>
<dbReference type="GO" id="GO:0008233">
    <property type="term" value="F:peptidase activity"/>
    <property type="evidence" value="ECO:0007669"/>
    <property type="project" value="UniProtKB-KW"/>
</dbReference>
<evidence type="ECO:0000259" key="2">
    <source>
        <dbReference type="Pfam" id="PF00675"/>
    </source>
</evidence>
<feature type="chain" id="PRO_5020331269" evidence="1">
    <location>
        <begin position="30"/>
        <end position="450"/>
    </location>
</feature>
<dbReference type="SUPFAM" id="SSF63411">
    <property type="entry name" value="LuxS/MPP-like metallohydrolase"/>
    <property type="match status" value="2"/>
</dbReference>
<dbReference type="Proteomes" id="UP000295536">
    <property type="component" value="Unassembled WGS sequence"/>
</dbReference>
<feature type="signal peptide" evidence="1">
    <location>
        <begin position="1"/>
        <end position="29"/>
    </location>
</feature>
<dbReference type="Proteomes" id="UP000315577">
    <property type="component" value="Unassembled WGS sequence"/>
</dbReference>
<evidence type="ECO:0000259" key="3">
    <source>
        <dbReference type="Pfam" id="PF05193"/>
    </source>
</evidence>
<dbReference type="AlphaFoldDB" id="A0A4V2UVV6"/>
<reference evidence="4 6" key="1">
    <citation type="submission" date="2019-03" db="EMBL/GenBank/DDBJ databases">
        <title>Genomic Encyclopedia of Type Strains, Phase IV (KMG-IV): sequencing the most valuable type-strain genomes for metagenomic binning, comparative biology and taxonomic classification.</title>
        <authorList>
            <person name="Goeker M."/>
        </authorList>
    </citation>
    <scope>NUCLEOTIDE SEQUENCE [LARGE SCALE GENOMIC DNA]</scope>
    <source>
        <strain evidence="4 6">DSM 12034</strain>
    </source>
</reference>
<accession>A0A4V2UVV6</accession>
<dbReference type="GO" id="GO:0046872">
    <property type="term" value="F:metal ion binding"/>
    <property type="evidence" value="ECO:0007669"/>
    <property type="project" value="InterPro"/>
</dbReference>
<evidence type="ECO:0000313" key="4">
    <source>
        <dbReference type="EMBL" id="TCS97297.1"/>
    </source>
</evidence>
<dbReference type="Pfam" id="PF00675">
    <property type="entry name" value="Peptidase_M16"/>
    <property type="match status" value="1"/>
</dbReference>
<dbReference type="PANTHER" id="PTHR11851:SF224">
    <property type="entry name" value="PROCESSING PROTEASE"/>
    <property type="match status" value="1"/>
</dbReference>
<evidence type="ECO:0000256" key="1">
    <source>
        <dbReference type="SAM" id="SignalP"/>
    </source>
</evidence>
<dbReference type="Gene3D" id="3.30.830.10">
    <property type="entry name" value="Metalloenzyme, LuxS/M16 peptidase-like"/>
    <property type="match status" value="2"/>
</dbReference>
<dbReference type="InterPro" id="IPR007863">
    <property type="entry name" value="Peptidase_M16_C"/>
</dbReference>
<keyword evidence="1" id="KW-0732">Signal</keyword>
<organism evidence="4 6">
    <name type="scientific">Tepidimonas ignava</name>
    <dbReference type="NCBI Taxonomy" id="114249"/>
    <lineage>
        <taxon>Bacteria</taxon>
        <taxon>Pseudomonadati</taxon>
        <taxon>Pseudomonadota</taxon>
        <taxon>Betaproteobacteria</taxon>
        <taxon>Burkholderiales</taxon>
        <taxon>Tepidimonas</taxon>
    </lineage>
</organism>
<evidence type="ECO:0000313" key="6">
    <source>
        <dbReference type="Proteomes" id="UP000295536"/>
    </source>
</evidence>
<reference evidence="5 7" key="2">
    <citation type="submission" date="2019-07" db="EMBL/GenBank/DDBJ databases">
        <title>Tepidimonas ignava SPS-1037 draft genome.</title>
        <authorList>
            <person name="Da Costa M.S."/>
            <person name="Froufe H.J.C."/>
            <person name="Egas C."/>
            <person name="Albuquerque L."/>
        </authorList>
    </citation>
    <scope>NUCLEOTIDE SEQUENCE [LARGE SCALE GENOMIC DNA]</scope>
    <source>
        <strain evidence="5 7">SPS-1037</strain>
    </source>
</reference>
<feature type="domain" description="Peptidase M16 N-terminal" evidence="2">
    <location>
        <begin position="57"/>
        <end position="194"/>
    </location>
</feature>
<dbReference type="InterPro" id="IPR050361">
    <property type="entry name" value="MPP/UQCRC_Complex"/>
</dbReference>
<dbReference type="RefSeq" id="WP_132962901.1">
    <property type="nucleotide sequence ID" value="NZ_SMAH01000010.1"/>
</dbReference>
<dbReference type="InterPro" id="IPR011765">
    <property type="entry name" value="Pept_M16_N"/>
</dbReference>
<keyword evidence="7" id="KW-1185">Reference proteome</keyword>
<keyword evidence="4" id="KW-0645">Protease</keyword>
<name>A0A4V2UVV6_9BURK</name>
<sequence>MTPRQRGWRAALVALCGAWLAVVMGTVQAAPTIEHWTRPDGARVYLVPTDALPMLDLRLEFDGGSRRDPAPQAGLAAATALMLGKGTQAWGRAPERREDALAEAWADLGAQWSATATLDRFSIALRTLTRPDVLHAAVALLAQQLAAPAFDDGVWQRERQRLVAAWQQAQAQPEARAQRLFAQGVYRGHPYGREATPQTWAAIDGAAMRAFWQRHARVCDARLTLVGAVSRQQADALADTLLAGLAAHGCAPLPPVPEVEPLAQATQVREPFAGAAQAHILIGQPGVARRDPDHLALQVANHIVGGGGFTSRLMHELRERRGLTYGVYSYFVAGRHAGAWTVGMQTKPEQADQAVALIHEVLQRFTREGPTVQELAEAKRSLVLGHALKLDTNRKIADQVAALAWNDLPLDELSTWPARVQALTREQVMQAWRRVIDPQRLVTVVVGAAP</sequence>
<dbReference type="InterPro" id="IPR011249">
    <property type="entry name" value="Metalloenz_LuxS/M16"/>
</dbReference>
<evidence type="ECO:0000313" key="5">
    <source>
        <dbReference type="EMBL" id="TSE21283.1"/>
    </source>
</evidence>
<dbReference type="GO" id="GO:0006508">
    <property type="term" value="P:proteolysis"/>
    <property type="evidence" value="ECO:0007669"/>
    <property type="project" value="UniProtKB-KW"/>
</dbReference>
<feature type="domain" description="Peptidase M16 C-terminal" evidence="3">
    <location>
        <begin position="206"/>
        <end position="382"/>
    </location>
</feature>
<evidence type="ECO:0000313" key="7">
    <source>
        <dbReference type="Proteomes" id="UP000315577"/>
    </source>
</evidence>
<protein>
    <submittedName>
        <fullName evidence="4">Zinc protease</fullName>
        <ecNumber evidence="5">3.4.24.-</ecNumber>
    </submittedName>
</protein>